<dbReference type="Pfam" id="PF04316">
    <property type="entry name" value="FlgM"/>
    <property type="match status" value="1"/>
</dbReference>
<keyword evidence="2" id="KW-0966">Cell projection</keyword>
<keyword evidence="3" id="KW-1185">Reference proteome</keyword>
<proteinExistence type="predicted"/>
<feature type="domain" description="Anti-sigma-28 factor FlgM C-terminal" evidence="1">
    <location>
        <begin position="55"/>
        <end position="99"/>
    </location>
</feature>
<gene>
    <name evidence="2" type="ORF">RCA23_c08090</name>
</gene>
<dbReference type="SUPFAM" id="SSF101498">
    <property type="entry name" value="Anti-sigma factor FlgM"/>
    <property type="match status" value="1"/>
</dbReference>
<evidence type="ECO:0000313" key="2">
    <source>
        <dbReference type="EMBL" id="AII86365.1"/>
    </source>
</evidence>
<keyword evidence="2" id="KW-0282">Flagellum</keyword>
<evidence type="ECO:0000313" key="3">
    <source>
        <dbReference type="Proteomes" id="UP000028680"/>
    </source>
</evidence>
<dbReference type="AlphaFoldDB" id="A0AAN0VHR1"/>
<organism evidence="2 3">
    <name type="scientific">Planktomarina temperata RCA23</name>
    <dbReference type="NCBI Taxonomy" id="666509"/>
    <lineage>
        <taxon>Bacteria</taxon>
        <taxon>Pseudomonadati</taxon>
        <taxon>Pseudomonadota</taxon>
        <taxon>Alphaproteobacteria</taxon>
        <taxon>Rhodobacterales</taxon>
        <taxon>Paracoccaceae</taxon>
        <taxon>Planktomarina</taxon>
    </lineage>
</organism>
<protein>
    <submittedName>
        <fullName evidence="2">Negative regulator of flagellin synthesis FlgM</fullName>
    </submittedName>
</protein>
<reference evidence="2 3" key="1">
    <citation type="journal article" date="2014" name="ISME J.">
        <title>Adaptation of an abundant Roseobacter RCA organism to pelagic systems revealed by genomic and transcriptomic analyses.</title>
        <authorList>
            <person name="Voget S."/>
            <person name="Wemheuer B."/>
            <person name="Brinkhoff T."/>
            <person name="Vollmers J."/>
            <person name="Dietrich S."/>
            <person name="Giebel H.A."/>
            <person name="Beardsley C."/>
            <person name="Sardemann C."/>
            <person name="Bakenhus I."/>
            <person name="Billerbeck S."/>
            <person name="Daniel R."/>
            <person name="Simon M."/>
        </authorList>
    </citation>
    <scope>NUCLEOTIDE SEQUENCE [LARGE SCALE GENOMIC DNA]</scope>
    <source>
        <strain evidence="2 3">RCA23</strain>
    </source>
</reference>
<accession>A0AAN0VHR1</accession>
<sequence length="106" mass="11273">MVYQEDVMVDAIKHNMRQMLVPGAQDAKAAPPRGGQASADVTAVSAGSVDASSLSIKASVSALGETPPIDIEVVSRIKQQIEAGKYPINLDLVSERLMESYLEMKG</sequence>
<keyword evidence="2" id="KW-0969">Cilium</keyword>
<dbReference type="EMBL" id="CP003984">
    <property type="protein sequence ID" value="AII86365.1"/>
    <property type="molecule type" value="Genomic_DNA"/>
</dbReference>
<dbReference type="Proteomes" id="UP000028680">
    <property type="component" value="Chromosome"/>
</dbReference>
<evidence type="ECO:0000259" key="1">
    <source>
        <dbReference type="Pfam" id="PF04316"/>
    </source>
</evidence>
<dbReference type="InterPro" id="IPR031316">
    <property type="entry name" value="FlgM_C"/>
</dbReference>
<dbReference type="InterPro" id="IPR035890">
    <property type="entry name" value="Anti-sigma-28_factor_FlgM_sf"/>
</dbReference>
<dbReference type="KEGG" id="ptp:RCA23_c08090"/>
<name>A0AAN0VHR1_9RHOB</name>